<dbReference type="Gene3D" id="2.60.40.10">
    <property type="entry name" value="Immunoglobulins"/>
    <property type="match status" value="1"/>
</dbReference>
<dbReference type="GO" id="GO:0009897">
    <property type="term" value="C:external side of plasma membrane"/>
    <property type="evidence" value="ECO:0007669"/>
    <property type="project" value="TreeGrafter"/>
</dbReference>
<reference evidence="12" key="1">
    <citation type="submission" date="2025-08" db="UniProtKB">
        <authorList>
            <consortium name="RefSeq"/>
        </authorList>
    </citation>
    <scope>IDENTIFICATION</scope>
    <source>
        <tissue evidence="12">Skeletal muscle</tissue>
    </source>
</reference>
<dbReference type="Pfam" id="PF07654">
    <property type="entry name" value="C1-set"/>
    <property type="match status" value="1"/>
</dbReference>
<dbReference type="Proteomes" id="UP000504617">
    <property type="component" value="Unplaced"/>
</dbReference>
<keyword evidence="8" id="KW-1015">Disulfide bond</keyword>
<dbReference type="InterPro" id="IPR036179">
    <property type="entry name" value="Ig-like_dom_sf"/>
</dbReference>
<evidence type="ECO:0000313" key="11">
    <source>
        <dbReference type="Proteomes" id="UP000504617"/>
    </source>
</evidence>
<keyword evidence="3" id="KW-0812">Transmembrane</keyword>
<gene>
    <name evidence="12" type="primary">LOC106545318</name>
</gene>
<dbReference type="KEGG" id="tsr:106545318"/>
<dbReference type="SMART" id="SM00407">
    <property type="entry name" value="IGc1"/>
    <property type="match status" value="1"/>
</dbReference>
<evidence type="ECO:0000256" key="9">
    <source>
        <dbReference type="ARBA" id="ARBA00023180"/>
    </source>
</evidence>
<evidence type="ECO:0000256" key="1">
    <source>
        <dbReference type="ARBA" id="ARBA00004479"/>
    </source>
</evidence>
<evidence type="ECO:0000256" key="5">
    <source>
        <dbReference type="ARBA" id="ARBA00022859"/>
    </source>
</evidence>
<dbReference type="AlphaFoldDB" id="A0A6I9XUA5"/>
<dbReference type="InterPro" id="IPR007110">
    <property type="entry name" value="Ig-like_dom"/>
</dbReference>
<proteinExistence type="predicted"/>
<keyword evidence="11" id="KW-1185">Reference proteome</keyword>
<keyword evidence="2" id="KW-0490">MHC I</keyword>
<dbReference type="SUPFAM" id="SSF48726">
    <property type="entry name" value="Immunoglobulin"/>
    <property type="match status" value="1"/>
</dbReference>
<dbReference type="PROSITE" id="PS50835">
    <property type="entry name" value="IG_LIKE"/>
    <property type="match status" value="1"/>
</dbReference>
<evidence type="ECO:0000256" key="2">
    <source>
        <dbReference type="ARBA" id="ARBA00022451"/>
    </source>
</evidence>
<dbReference type="PANTHER" id="PTHR16675:SF242">
    <property type="entry name" value="MAJOR HISTOCOMPATIBILITY COMPLEX CLASS I-RELATED GENE PROTEIN"/>
    <property type="match status" value="1"/>
</dbReference>
<feature type="domain" description="Ig-like" evidence="10">
    <location>
        <begin position="13"/>
        <end position="102"/>
    </location>
</feature>
<keyword evidence="5" id="KW-0391">Immunity</keyword>
<evidence type="ECO:0000256" key="7">
    <source>
        <dbReference type="ARBA" id="ARBA00023136"/>
    </source>
</evidence>
<evidence type="ECO:0000256" key="6">
    <source>
        <dbReference type="ARBA" id="ARBA00022989"/>
    </source>
</evidence>
<dbReference type="GeneID" id="106545318"/>
<sequence length="118" mass="13622">MRISDIAASPTEPPVVKVTRKVVNDSPKVLICQAFGFYPKEIQATWTREGEVPQYKTLRRNVAPNSDGTFYVQLSIEIKPKERNRFRCHLKHEGLDEPLVLVWEEEPGERLRGSDMQK</sequence>
<dbReference type="InterPro" id="IPR050208">
    <property type="entry name" value="MHC_class-I_related"/>
</dbReference>
<dbReference type="FunFam" id="2.60.40.10:FF:000204">
    <property type="entry name" value="Major histocompatibility complex, class I-related protein"/>
    <property type="match status" value="1"/>
</dbReference>
<protein>
    <submittedName>
        <fullName evidence="12">HLA class I histocompatibility antigen, alpha chain F-like</fullName>
    </submittedName>
</protein>
<comment type="subcellular location">
    <subcellularLocation>
        <location evidence="1">Membrane</location>
        <topology evidence="1">Single-pass type I membrane protein</topology>
    </subcellularLocation>
</comment>
<keyword evidence="9" id="KW-0325">Glycoprotein</keyword>
<dbReference type="GO" id="GO:0002474">
    <property type="term" value="P:antigen processing and presentation of peptide antigen via MHC class I"/>
    <property type="evidence" value="ECO:0007669"/>
    <property type="project" value="UniProtKB-KW"/>
</dbReference>
<dbReference type="GO" id="GO:0042612">
    <property type="term" value="C:MHC class I protein complex"/>
    <property type="evidence" value="ECO:0007669"/>
    <property type="project" value="UniProtKB-KW"/>
</dbReference>
<dbReference type="InterPro" id="IPR013783">
    <property type="entry name" value="Ig-like_fold"/>
</dbReference>
<keyword evidence="6" id="KW-1133">Transmembrane helix</keyword>
<evidence type="ECO:0000256" key="4">
    <source>
        <dbReference type="ARBA" id="ARBA00022729"/>
    </source>
</evidence>
<keyword evidence="7" id="KW-0472">Membrane</keyword>
<organism evidence="11 12">
    <name type="scientific">Thamnophis sirtalis</name>
    <dbReference type="NCBI Taxonomy" id="35019"/>
    <lineage>
        <taxon>Eukaryota</taxon>
        <taxon>Metazoa</taxon>
        <taxon>Chordata</taxon>
        <taxon>Craniata</taxon>
        <taxon>Vertebrata</taxon>
        <taxon>Euteleostomi</taxon>
        <taxon>Lepidosauria</taxon>
        <taxon>Squamata</taxon>
        <taxon>Bifurcata</taxon>
        <taxon>Unidentata</taxon>
        <taxon>Episquamata</taxon>
        <taxon>Toxicofera</taxon>
        <taxon>Serpentes</taxon>
        <taxon>Colubroidea</taxon>
        <taxon>Colubridae</taxon>
        <taxon>Natricinae</taxon>
        <taxon>Thamnophis</taxon>
    </lineage>
</organism>
<evidence type="ECO:0000256" key="8">
    <source>
        <dbReference type="ARBA" id="ARBA00023157"/>
    </source>
</evidence>
<keyword evidence="4" id="KW-0732">Signal</keyword>
<dbReference type="CDD" id="cd07698">
    <property type="entry name" value="IgC1_MHC_I_alpha3"/>
    <property type="match status" value="1"/>
</dbReference>
<dbReference type="RefSeq" id="XP_013917311.1">
    <property type="nucleotide sequence ID" value="XM_014061836.1"/>
</dbReference>
<dbReference type="GO" id="GO:0006955">
    <property type="term" value="P:immune response"/>
    <property type="evidence" value="ECO:0007669"/>
    <property type="project" value="TreeGrafter"/>
</dbReference>
<evidence type="ECO:0000259" key="10">
    <source>
        <dbReference type="PROSITE" id="PS50835"/>
    </source>
</evidence>
<name>A0A6I9XUA5_9SAUR</name>
<evidence type="ECO:0000313" key="12">
    <source>
        <dbReference type="RefSeq" id="XP_013917311.1"/>
    </source>
</evidence>
<dbReference type="OrthoDB" id="8936120at2759"/>
<dbReference type="InterPro" id="IPR003597">
    <property type="entry name" value="Ig_C1-set"/>
</dbReference>
<accession>A0A6I9XUA5</accession>
<dbReference type="GO" id="GO:0005615">
    <property type="term" value="C:extracellular space"/>
    <property type="evidence" value="ECO:0007669"/>
    <property type="project" value="TreeGrafter"/>
</dbReference>
<evidence type="ECO:0000256" key="3">
    <source>
        <dbReference type="ARBA" id="ARBA00022692"/>
    </source>
</evidence>
<dbReference type="PANTHER" id="PTHR16675">
    <property type="entry name" value="MHC CLASS I-RELATED"/>
    <property type="match status" value="1"/>
</dbReference>